<gene>
    <name evidence="1" type="ORF">H3309_02450</name>
</gene>
<dbReference type="AlphaFoldDB" id="A0A7G5IJ41"/>
<dbReference type="NCBIfam" id="TIGR01560">
    <property type="entry name" value="put_DNA_pack"/>
    <property type="match status" value="1"/>
</dbReference>
<dbReference type="Gene3D" id="1.10.3230.30">
    <property type="entry name" value="Phage gp6-like head-tail connector protein"/>
    <property type="match status" value="1"/>
</dbReference>
<reference evidence="1 2" key="1">
    <citation type="submission" date="2020-07" db="EMBL/GenBank/DDBJ databases">
        <title>Complete genome sequence for Sandaracinobacter sp. M6.</title>
        <authorList>
            <person name="Tang Y."/>
            <person name="Liu Q."/>
            <person name="Guo Z."/>
            <person name="Lei P."/>
            <person name="Huang B."/>
        </authorList>
    </citation>
    <scope>NUCLEOTIDE SEQUENCE [LARGE SCALE GENOMIC DNA]</scope>
    <source>
        <strain evidence="1 2">M6</strain>
    </source>
</reference>
<proteinExistence type="predicted"/>
<protein>
    <submittedName>
        <fullName evidence="1">Phage head-tail connector protein</fullName>
    </submittedName>
</protein>
<keyword evidence="2" id="KW-1185">Reference proteome</keyword>
<evidence type="ECO:0000313" key="1">
    <source>
        <dbReference type="EMBL" id="QMW23383.1"/>
    </source>
</evidence>
<dbReference type="EMBL" id="CP059851">
    <property type="protein sequence ID" value="QMW23383.1"/>
    <property type="molecule type" value="Genomic_DNA"/>
</dbReference>
<dbReference type="Pfam" id="PF05135">
    <property type="entry name" value="Phage_connect_1"/>
    <property type="match status" value="1"/>
</dbReference>
<sequence>MMETVGAVPAVSLAEVKAFLRVTHDAEDALIAALARAATEAVEAWTGQLLIERSVSVDVAVTGPRLRFPLWPLVRVEAVSWLPRTGAAPGAVNGWSVAVDAAGASWVTHGLDVRDGLLRVGARVGLAKDWNGVPETARLAVCRLAAVGFARRDGGEGSAMPADVAAALLPLRRVAL</sequence>
<organism evidence="1 2">
    <name type="scientific">Sandaracinobacteroides saxicola</name>
    <dbReference type="NCBI Taxonomy" id="2759707"/>
    <lineage>
        <taxon>Bacteria</taxon>
        <taxon>Pseudomonadati</taxon>
        <taxon>Pseudomonadota</taxon>
        <taxon>Alphaproteobacteria</taxon>
        <taxon>Sphingomonadales</taxon>
        <taxon>Sphingosinicellaceae</taxon>
        <taxon>Sandaracinobacteroides</taxon>
    </lineage>
</organism>
<dbReference type="KEGG" id="sand:H3309_02450"/>
<dbReference type="NCBIfam" id="TIGR02215">
    <property type="entry name" value="phage_chp_gp8"/>
    <property type="match status" value="1"/>
</dbReference>
<name>A0A7G5IJ41_9SPHN</name>
<accession>A0A7G5IJ41</accession>
<dbReference type="InterPro" id="IPR011738">
    <property type="entry name" value="Phage_CHP"/>
</dbReference>
<evidence type="ECO:0000313" key="2">
    <source>
        <dbReference type="Proteomes" id="UP000515292"/>
    </source>
</evidence>
<dbReference type="Proteomes" id="UP000515292">
    <property type="component" value="Chromosome"/>
</dbReference>
<dbReference type="InterPro" id="IPR006450">
    <property type="entry name" value="Phage_HK97_gp6-like"/>
</dbReference>
<dbReference type="InterPro" id="IPR021146">
    <property type="entry name" value="Phage_gp6-like_head-tail"/>
</dbReference>